<evidence type="ECO:0000256" key="4">
    <source>
        <dbReference type="ARBA" id="ARBA00022642"/>
    </source>
</evidence>
<comment type="pathway">
    <text evidence="2 11">Cofactor biosynthesis; NAD(+) biosynthesis; deamido-NAD(+) from nicotinate D-ribonucleotide: step 1/1.</text>
</comment>
<comment type="catalytic activity">
    <reaction evidence="10 11">
        <text>nicotinate beta-D-ribonucleotide + ATP + H(+) = deamido-NAD(+) + diphosphate</text>
        <dbReference type="Rhea" id="RHEA:22860"/>
        <dbReference type="ChEBI" id="CHEBI:15378"/>
        <dbReference type="ChEBI" id="CHEBI:30616"/>
        <dbReference type="ChEBI" id="CHEBI:33019"/>
        <dbReference type="ChEBI" id="CHEBI:57502"/>
        <dbReference type="ChEBI" id="CHEBI:58437"/>
        <dbReference type="EC" id="2.7.7.18"/>
    </reaction>
</comment>
<dbReference type="GO" id="GO:0009435">
    <property type="term" value="P:NAD+ biosynthetic process"/>
    <property type="evidence" value="ECO:0007669"/>
    <property type="project" value="UniProtKB-UniRule"/>
</dbReference>
<gene>
    <name evidence="11" type="primary">nadD</name>
    <name evidence="13" type="ORF">SAMN04489760_11262</name>
</gene>
<dbReference type="NCBIfam" id="TIGR00482">
    <property type="entry name" value="nicotinate (nicotinamide) nucleotide adenylyltransferase"/>
    <property type="match status" value="1"/>
</dbReference>
<dbReference type="Pfam" id="PF01467">
    <property type="entry name" value="CTP_transf_like"/>
    <property type="match status" value="1"/>
</dbReference>
<dbReference type="EC" id="2.7.7.18" evidence="11"/>
<evidence type="ECO:0000313" key="13">
    <source>
        <dbReference type="EMBL" id="SEM37751.1"/>
    </source>
</evidence>
<keyword evidence="14" id="KW-1185">Reference proteome</keyword>
<evidence type="ECO:0000256" key="2">
    <source>
        <dbReference type="ARBA" id="ARBA00005019"/>
    </source>
</evidence>
<dbReference type="RefSeq" id="WP_093883507.1">
    <property type="nucleotide sequence ID" value="NZ_FOBS01000012.1"/>
</dbReference>
<evidence type="ECO:0000256" key="10">
    <source>
        <dbReference type="ARBA" id="ARBA00048721"/>
    </source>
</evidence>
<sequence length="216" mass="24912">MKWGLLGGTFDPIHMGHLRCAEEIREIFDLNRIIFIPASRSPHKLDAEITSFYHRAQMVRLAIEGNPSFSFSDVEDQRAGKSYSIETVQYFLDKYLKSIEIYFILGQDAFQAIQTWKEWQKLLLLCNFAVLTRPGYENMGLSGALPEESAAQFVYDEAVGGYRGPTGQHIFFRQVTFLDISSSDIRERARQGKSINYLAPEAVRHYIQKNNLYRIE</sequence>
<feature type="domain" description="Cytidyltransferase-like" evidence="12">
    <location>
        <begin position="5"/>
        <end position="188"/>
    </location>
</feature>
<dbReference type="Proteomes" id="UP000198744">
    <property type="component" value="Unassembled WGS sequence"/>
</dbReference>
<dbReference type="Gene3D" id="3.40.50.620">
    <property type="entry name" value="HUPs"/>
    <property type="match status" value="1"/>
</dbReference>
<dbReference type="GO" id="GO:0005524">
    <property type="term" value="F:ATP binding"/>
    <property type="evidence" value="ECO:0007669"/>
    <property type="project" value="UniProtKB-KW"/>
</dbReference>
<protein>
    <recommendedName>
        <fullName evidence="11">Probable nicotinate-nucleotide adenylyltransferase</fullName>
        <ecNumber evidence="11">2.7.7.18</ecNumber>
    </recommendedName>
    <alternativeName>
        <fullName evidence="11">Deamido-NAD(+) diphosphorylase</fullName>
    </alternativeName>
    <alternativeName>
        <fullName evidence="11">Deamido-NAD(+) pyrophosphorylase</fullName>
    </alternativeName>
    <alternativeName>
        <fullName evidence="11">Nicotinate mononucleotide adenylyltransferase</fullName>
        <shortName evidence="11">NaMN adenylyltransferase</shortName>
    </alternativeName>
</protein>
<dbReference type="SUPFAM" id="SSF52374">
    <property type="entry name" value="Nucleotidylyl transferase"/>
    <property type="match status" value="1"/>
</dbReference>
<dbReference type="InterPro" id="IPR014729">
    <property type="entry name" value="Rossmann-like_a/b/a_fold"/>
</dbReference>
<dbReference type="OrthoDB" id="5295945at2"/>
<dbReference type="EMBL" id="FOBS01000012">
    <property type="protein sequence ID" value="SEM37751.1"/>
    <property type="molecule type" value="Genomic_DNA"/>
</dbReference>
<keyword evidence="5 11" id="KW-0808">Transferase</keyword>
<dbReference type="InterPro" id="IPR004821">
    <property type="entry name" value="Cyt_trans-like"/>
</dbReference>
<reference evidence="13 14" key="1">
    <citation type="submission" date="2016-10" db="EMBL/GenBank/DDBJ databases">
        <authorList>
            <person name="de Groot N.N."/>
        </authorList>
    </citation>
    <scope>NUCLEOTIDE SEQUENCE [LARGE SCALE GENOMIC DNA]</scope>
    <source>
        <strain evidence="13 14">DSM 8423</strain>
    </source>
</reference>
<keyword evidence="9 11" id="KW-0520">NAD</keyword>
<evidence type="ECO:0000256" key="6">
    <source>
        <dbReference type="ARBA" id="ARBA00022695"/>
    </source>
</evidence>
<evidence type="ECO:0000256" key="7">
    <source>
        <dbReference type="ARBA" id="ARBA00022741"/>
    </source>
</evidence>
<evidence type="ECO:0000256" key="1">
    <source>
        <dbReference type="ARBA" id="ARBA00002324"/>
    </source>
</evidence>
<evidence type="ECO:0000256" key="3">
    <source>
        <dbReference type="ARBA" id="ARBA00009014"/>
    </source>
</evidence>
<keyword evidence="8 11" id="KW-0067">ATP-binding</keyword>
<dbReference type="InterPro" id="IPR005248">
    <property type="entry name" value="NadD/NMNAT"/>
</dbReference>
<name>A0A1H7XVK3_9BACT</name>
<evidence type="ECO:0000259" key="12">
    <source>
        <dbReference type="Pfam" id="PF01467"/>
    </source>
</evidence>
<keyword evidence="6 11" id="KW-0548">Nucleotidyltransferase</keyword>
<dbReference type="NCBIfam" id="TIGR00125">
    <property type="entry name" value="cyt_tran_rel"/>
    <property type="match status" value="1"/>
</dbReference>
<keyword evidence="7 11" id="KW-0547">Nucleotide-binding</keyword>
<dbReference type="PANTHER" id="PTHR39321:SF3">
    <property type="entry name" value="PHOSPHOPANTETHEINE ADENYLYLTRANSFERASE"/>
    <property type="match status" value="1"/>
</dbReference>
<evidence type="ECO:0000313" key="14">
    <source>
        <dbReference type="Proteomes" id="UP000198744"/>
    </source>
</evidence>
<dbReference type="CDD" id="cd02165">
    <property type="entry name" value="NMNAT"/>
    <property type="match status" value="1"/>
</dbReference>
<accession>A0A1H7XVK3</accession>
<dbReference type="NCBIfam" id="NF000840">
    <property type="entry name" value="PRK00071.1-3"/>
    <property type="match status" value="1"/>
</dbReference>
<evidence type="ECO:0000256" key="8">
    <source>
        <dbReference type="ARBA" id="ARBA00022840"/>
    </source>
</evidence>
<dbReference type="PANTHER" id="PTHR39321">
    <property type="entry name" value="NICOTINATE-NUCLEOTIDE ADENYLYLTRANSFERASE-RELATED"/>
    <property type="match status" value="1"/>
</dbReference>
<dbReference type="AlphaFoldDB" id="A0A1H7XVK3"/>
<dbReference type="HAMAP" id="MF_00244">
    <property type="entry name" value="NaMN_adenylyltr"/>
    <property type="match status" value="1"/>
</dbReference>
<keyword evidence="4 11" id="KW-0662">Pyridine nucleotide biosynthesis</keyword>
<evidence type="ECO:0000256" key="11">
    <source>
        <dbReference type="HAMAP-Rule" id="MF_00244"/>
    </source>
</evidence>
<dbReference type="UniPathway" id="UPA00253">
    <property type="reaction ID" value="UER00332"/>
</dbReference>
<evidence type="ECO:0000256" key="5">
    <source>
        <dbReference type="ARBA" id="ARBA00022679"/>
    </source>
</evidence>
<proteinExistence type="inferred from homology"/>
<dbReference type="GO" id="GO:0004515">
    <property type="term" value="F:nicotinate-nucleotide adenylyltransferase activity"/>
    <property type="evidence" value="ECO:0007669"/>
    <property type="project" value="UniProtKB-UniRule"/>
</dbReference>
<comment type="similarity">
    <text evidence="3 11">Belongs to the NadD family.</text>
</comment>
<evidence type="ECO:0000256" key="9">
    <source>
        <dbReference type="ARBA" id="ARBA00023027"/>
    </source>
</evidence>
<dbReference type="STRING" id="43775.SAMN04489760_11262"/>
<comment type="function">
    <text evidence="1 11">Catalyzes the reversible adenylation of nicotinate mononucleotide (NaMN) to nicotinic acid adenine dinucleotide (NaAD).</text>
</comment>
<organism evidence="13 14">
    <name type="scientific">Syntrophus gentianae</name>
    <dbReference type="NCBI Taxonomy" id="43775"/>
    <lineage>
        <taxon>Bacteria</taxon>
        <taxon>Pseudomonadati</taxon>
        <taxon>Thermodesulfobacteriota</taxon>
        <taxon>Syntrophia</taxon>
        <taxon>Syntrophales</taxon>
        <taxon>Syntrophaceae</taxon>
        <taxon>Syntrophus</taxon>
    </lineage>
</organism>